<feature type="domain" description="Cyclic nucleotide-binding" evidence="1">
    <location>
        <begin position="3"/>
        <end position="118"/>
    </location>
</feature>
<proteinExistence type="predicted"/>
<evidence type="ECO:0000259" key="1">
    <source>
        <dbReference type="PROSITE" id="PS50042"/>
    </source>
</evidence>
<dbReference type="Pfam" id="PF00027">
    <property type="entry name" value="cNMP_binding"/>
    <property type="match status" value="1"/>
</dbReference>
<dbReference type="PANTHER" id="PTHR11635">
    <property type="entry name" value="CAMP-DEPENDENT PROTEIN KINASE REGULATORY CHAIN"/>
    <property type="match status" value="1"/>
</dbReference>
<evidence type="ECO:0000313" key="3">
    <source>
        <dbReference type="Proteomes" id="UP000823046"/>
    </source>
</evidence>
<feature type="non-terminal residue" evidence="2">
    <location>
        <position position="1"/>
    </location>
</feature>
<accession>A0ABQ7J404</accession>
<dbReference type="SUPFAM" id="SSF51206">
    <property type="entry name" value="cAMP-binding domain-like"/>
    <property type="match status" value="1"/>
</dbReference>
<dbReference type="PROSITE" id="PS00889">
    <property type="entry name" value="CNMP_BINDING_2"/>
    <property type="match status" value="1"/>
</dbReference>
<dbReference type="PROSITE" id="PS50042">
    <property type="entry name" value="CNMP_BINDING_3"/>
    <property type="match status" value="1"/>
</dbReference>
<dbReference type="InterPro" id="IPR014710">
    <property type="entry name" value="RmlC-like_jellyroll"/>
</dbReference>
<dbReference type="PRINTS" id="PR00103">
    <property type="entry name" value="CAMPKINASE"/>
</dbReference>
<organism evidence="2 3">
    <name type="scientific">Cardiosporidium cionae</name>
    <dbReference type="NCBI Taxonomy" id="476202"/>
    <lineage>
        <taxon>Eukaryota</taxon>
        <taxon>Sar</taxon>
        <taxon>Alveolata</taxon>
        <taxon>Apicomplexa</taxon>
        <taxon>Aconoidasida</taxon>
        <taxon>Nephromycida</taxon>
        <taxon>Cardiosporidium</taxon>
    </lineage>
</organism>
<dbReference type="InterPro" id="IPR018488">
    <property type="entry name" value="cNMP-bd_CS"/>
</dbReference>
<gene>
    <name evidence="2" type="ORF">IE077_002318</name>
</gene>
<reference evidence="2 3" key="1">
    <citation type="journal article" date="2020" name="bioRxiv">
        <title>Metabolic contributions of an alphaproteobacterial endosymbiont in the apicomplexan Cardiosporidium cionae.</title>
        <authorList>
            <person name="Hunter E.S."/>
            <person name="Paight C.J."/>
            <person name="Lane C.E."/>
        </authorList>
    </citation>
    <scope>NUCLEOTIDE SEQUENCE [LARGE SCALE GENOMIC DNA]</scope>
    <source>
        <strain evidence="2">ESH_2018</strain>
    </source>
</reference>
<dbReference type="InterPro" id="IPR018490">
    <property type="entry name" value="cNMP-bd_dom_sf"/>
</dbReference>
<dbReference type="InterPro" id="IPR000595">
    <property type="entry name" value="cNMP-bd_dom"/>
</dbReference>
<dbReference type="PROSITE" id="PS00888">
    <property type="entry name" value="CNMP_BINDING_1"/>
    <property type="match status" value="1"/>
</dbReference>
<keyword evidence="3" id="KW-1185">Reference proteome</keyword>
<dbReference type="EMBL" id="JADAQX010001562">
    <property type="protein sequence ID" value="KAF8817751.1"/>
    <property type="molecule type" value="Genomic_DNA"/>
</dbReference>
<dbReference type="CDD" id="cd00038">
    <property type="entry name" value="CAP_ED"/>
    <property type="match status" value="1"/>
</dbReference>
<dbReference type="SMART" id="SM00100">
    <property type="entry name" value="cNMP"/>
    <property type="match status" value="1"/>
</dbReference>
<dbReference type="InterPro" id="IPR050503">
    <property type="entry name" value="cAMP-dep_PK_reg_su-like"/>
</dbReference>
<protein>
    <recommendedName>
        <fullName evidence="1">Cyclic nucleotide-binding domain-containing protein</fullName>
    </recommendedName>
</protein>
<dbReference type="Gene3D" id="2.60.120.10">
    <property type="entry name" value="Jelly Rolls"/>
    <property type="match status" value="1"/>
</dbReference>
<sequence>VEILKAMDNYERSKVADAIKSFQFKVGTNIIQEGELGDTFYILTSGSAEAIKNDQVIKQYSQGDYFGELALLKNQPRAATVIAKSDCNTISLDRKSFKRLLGPVENILIRNVEVYREKLLELGLDVSVLDKQ</sequence>
<dbReference type="Proteomes" id="UP000823046">
    <property type="component" value="Unassembled WGS sequence"/>
</dbReference>
<evidence type="ECO:0000313" key="2">
    <source>
        <dbReference type="EMBL" id="KAF8817751.1"/>
    </source>
</evidence>
<comment type="caution">
    <text evidence="2">The sequence shown here is derived from an EMBL/GenBank/DDBJ whole genome shotgun (WGS) entry which is preliminary data.</text>
</comment>
<dbReference type="PANTHER" id="PTHR11635:SF152">
    <property type="entry name" value="CAMP-DEPENDENT PROTEIN KINASE TYPE I REGULATORY SUBUNIT-RELATED"/>
    <property type="match status" value="1"/>
</dbReference>
<name>A0ABQ7J404_9APIC</name>